<dbReference type="Proteomes" id="UP001174210">
    <property type="component" value="Unassembled WGS sequence"/>
</dbReference>
<name>A0ABT8IZ30_9MICO</name>
<keyword evidence="3" id="KW-1185">Reference proteome</keyword>
<protein>
    <recommendedName>
        <fullName evidence="4">DUF4240 domain-containing protein</fullName>
    </recommendedName>
</protein>
<accession>A0ABT8IZ30</accession>
<evidence type="ECO:0000256" key="1">
    <source>
        <dbReference type="SAM" id="MobiDB-lite"/>
    </source>
</evidence>
<gene>
    <name evidence="2" type="ORF">P5G59_12975</name>
</gene>
<evidence type="ECO:0000313" key="3">
    <source>
        <dbReference type="Proteomes" id="UP001174210"/>
    </source>
</evidence>
<feature type="region of interest" description="Disordered" evidence="1">
    <location>
        <begin position="180"/>
        <end position="231"/>
    </location>
</feature>
<dbReference type="RefSeq" id="WP_301219409.1">
    <property type="nucleotide sequence ID" value="NZ_JAROCB010000003.1"/>
</dbReference>
<organism evidence="2 3">
    <name type="scientific">Leifsonia virtsii</name>
    <dbReference type="NCBI Taxonomy" id="3035915"/>
    <lineage>
        <taxon>Bacteria</taxon>
        <taxon>Bacillati</taxon>
        <taxon>Actinomycetota</taxon>
        <taxon>Actinomycetes</taxon>
        <taxon>Micrococcales</taxon>
        <taxon>Microbacteriaceae</taxon>
        <taxon>Leifsonia</taxon>
    </lineage>
</organism>
<evidence type="ECO:0000313" key="2">
    <source>
        <dbReference type="EMBL" id="MDN4598059.1"/>
    </source>
</evidence>
<evidence type="ECO:0008006" key="4">
    <source>
        <dbReference type="Google" id="ProtNLM"/>
    </source>
</evidence>
<dbReference type="EMBL" id="JAROCB010000003">
    <property type="protein sequence ID" value="MDN4598059.1"/>
    <property type="molecule type" value="Genomic_DNA"/>
</dbReference>
<proteinExistence type="predicted"/>
<sequence length="231" mass="25036">MDDNAFFERAILASAAGPGDDDAIRQLRALFTAGEFAAWEASRGEEPRVTVPVGHDDERDRYWAELGEHGIRGESPESYEAAIGDLVPHVRAWAGELTDAGSRLGETGALSSLVGELDALSDDELYTYLLVRVSFDRGRLTFGIAEFVEQDGTAIQRAVPFDDGHPPAEIDLTVGGRPVSYQSSTRGDRVAFSRVGGGPSIGDTLRQEEPTGDVDAEFPQPDYRPASREPR</sequence>
<comment type="caution">
    <text evidence="2">The sequence shown here is derived from an EMBL/GenBank/DDBJ whole genome shotgun (WGS) entry which is preliminary data.</text>
</comment>
<reference evidence="2" key="1">
    <citation type="submission" date="2023-03" db="EMBL/GenBank/DDBJ databases">
        <title>MT1 and MT2 Draft Genomes of Novel Species.</title>
        <authorList>
            <person name="Venkateswaran K."/>
        </authorList>
    </citation>
    <scope>NUCLEOTIDE SEQUENCE</scope>
    <source>
        <strain evidence="2">F6_8S_P_1A</strain>
    </source>
</reference>